<dbReference type="InterPro" id="IPR013783">
    <property type="entry name" value="Ig-like_fold"/>
</dbReference>
<dbReference type="Proteomes" id="UP000752171">
    <property type="component" value="Unassembled WGS sequence"/>
</dbReference>
<feature type="compositionally biased region" description="Polar residues" evidence="10">
    <location>
        <begin position="302"/>
        <end position="324"/>
    </location>
</feature>
<dbReference type="InterPro" id="IPR001870">
    <property type="entry name" value="B30.2/SPRY"/>
</dbReference>
<dbReference type="GO" id="GO:0050863">
    <property type="term" value="P:regulation of T cell activation"/>
    <property type="evidence" value="ECO:0007669"/>
    <property type="project" value="UniProtKB-ARBA"/>
</dbReference>
<dbReference type="InterPro" id="IPR007110">
    <property type="entry name" value="Ig-like_dom"/>
</dbReference>
<dbReference type="SMART" id="SM00449">
    <property type="entry name" value="SPRY"/>
    <property type="match status" value="1"/>
</dbReference>
<dbReference type="InterPro" id="IPR053896">
    <property type="entry name" value="BTN3A2-like_Ig-C"/>
</dbReference>
<dbReference type="Pfam" id="PF07686">
    <property type="entry name" value="V-set"/>
    <property type="match status" value="1"/>
</dbReference>
<evidence type="ECO:0000256" key="6">
    <source>
        <dbReference type="ARBA" id="ARBA00023136"/>
    </source>
</evidence>
<dbReference type="GO" id="GO:0050852">
    <property type="term" value="P:T cell receptor signaling pathway"/>
    <property type="evidence" value="ECO:0007669"/>
    <property type="project" value="TreeGrafter"/>
</dbReference>
<keyword evidence="9" id="KW-0393">Immunoglobulin domain</keyword>
<dbReference type="PANTHER" id="PTHR24100">
    <property type="entry name" value="BUTYROPHILIN"/>
    <property type="match status" value="1"/>
</dbReference>
<feature type="signal peptide" evidence="12">
    <location>
        <begin position="1"/>
        <end position="23"/>
    </location>
</feature>
<evidence type="ECO:0000256" key="4">
    <source>
        <dbReference type="ARBA" id="ARBA00022729"/>
    </source>
</evidence>
<feature type="transmembrane region" description="Helical" evidence="11">
    <location>
        <begin position="251"/>
        <end position="272"/>
    </location>
</feature>
<dbReference type="InterPro" id="IPR036179">
    <property type="entry name" value="Ig-like_dom_sf"/>
</dbReference>
<gene>
    <name evidence="15" type="primary">BTN1A1</name>
    <name evidence="15" type="ORF">AMEX_G27174</name>
</gene>
<dbReference type="EMBL" id="JAICCE010000025">
    <property type="protein sequence ID" value="KAG9259661.1"/>
    <property type="molecule type" value="Genomic_DNA"/>
</dbReference>
<feature type="non-terminal residue" evidence="15">
    <location>
        <position position="563"/>
    </location>
</feature>
<dbReference type="InterPro" id="IPR013320">
    <property type="entry name" value="ConA-like_dom_sf"/>
</dbReference>
<dbReference type="FunFam" id="2.60.40.10:FF:000142">
    <property type="entry name" value="V-set domain-containing T-cell activation inhibitor 1"/>
    <property type="match status" value="1"/>
</dbReference>
<evidence type="ECO:0000256" key="2">
    <source>
        <dbReference type="ARBA" id="ARBA00007591"/>
    </source>
</evidence>
<dbReference type="GO" id="GO:0001817">
    <property type="term" value="P:regulation of cytokine production"/>
    <property type="evidence" value="ECO:0007669"/>
    <property type="project" value="TreeGrafter"/>
</dbReference>
<keyword evidence="7" id="KW-1015">Disulfide bond</keyword>
<organism evidence="15 16">
    <name type="scientific">Astyanax mexicanus</name>
    <name type="common">Blind cave fish</name>
    <name type="synonym">Astyanax fasciatus mexicanus</name>
    <dbReference type="NCBI Taxonomy" id="7994"/>
    <lineage>
        <taxon>Eukaryota</taxon>
        <taxon>Metazoa</taxon>
        <taxon>Chordata</taxon>
        <taxon>Craniata</taxon>
        <taxon>Vertebrata</taxon>
        <taxon>Euteleostomi</taxon>
        <taxon>Actinopterygii</taxon>
        <taxon>Neopterygii</taxon>
        <taxon>Teleostei</taxon>
        <taxon>Ostariophysi</taxon>
        <taxon>Characiformes</taxon>
        <taxon>Characoidei</taxon>
        <taxon>Acestrorhamphidae</taxon>
        <taxon>Acestrorhamphinae</taxon>
        <taxon>Astyanax</taxon>
    </lineage>
</organism>
<keyword evidence="4 12" id="KW-0732">Signal</keyword>
<dbReference type="Pfam" id="PF00622">
    <property type="entry name" value="SPRY"/>
    <property type="match status" value="1"/>
</dbReference>
<accession>A0A8T2KS68</accession>
<feature type="compositionally biased region" description="Basic and acidic residues" evidence="10">
    <location>
        <begin position="325"/>
        <end position="348"/>
    </location>
</feature>
<feature type="domain" description="B30.2/SPRY" evidence="13">
    <location>
        <begin position="339"/>
        <end position="541"/>
    </location>
</feature>
<keyword evidence="3 11" id="KW-0812">Transmembrane</keyword>
<dbReference type="InterPro" id="IPR043136">
    <property type="entry name" value="B30.2/SPRY_sf"/>
</dbReference>
<evidence type="ECO:0000256" key="12">
    <source>
        <dbReference type="SAM" id="SignalP"/>
    </source>
</evidence>
<feature type="domain" description="Ig-like" evidence="14">
    <location>
        <begin position="42"/>
        <end position="139"/>
    </location>
</feature>
<dbReference type="PANTHER" id="PTHR24100:SF149">
    <property type="entry name" value="BG-LIKE ANTIGEN 1-RELATED"/>
    <property type="match status" value="1"/>
</dbReference>
<dbReference type="Pfam" id="PF22705">
    <property type="entry name" value="C2-set_3"/>
    <property type="match status" value="1"/>
</dbReference>
<dbReference type="GO" id="GO:1903037">
    <property type="term" value="P:regulation of leukocyte cell-cell adhesion"/>
    <property type="evidence" value="ECO:0007669"/>
    <property type="project" value="UniProtKB-ARBA"/>
</dbReference>
<evidence type="ECO:0000256" key="7">
    <source>
        <dbReference type="ARBA" id="ARBA00023157"/>
    </source>
</evidence>
<dbReference type="InterPro" id="IPR013106">
    <property type="entry name" value="Ig_V-set"/>
</dbReference>
<keyword evidence="6 11" id="KW-0472">Membrane</keyword>
<dbReference type="SUPFAM" id="SSF49899">
    <property type="entry name" value="Concanavalin A-like lectins/glucanases"/>
    <property type="match status" value="1"/>
</dbReference>
<proteinExistence type="inferred from homology"/>
<evidence type="ECO:0000256" key="10">
    <source>
        <dbReference type="SAM" id="MobiDB-lite"/>
    </source>
</evidence>
<dbReference type="PROSITE" id="PS50835">
    <property type="entry name" value="IG_LIKE"/>
    <property type="match status" value="2"/>
</dbReference>
<dbReference type="InterPro" id="IPR003877">
    <property type="entry name" value="SPRY_dom"/>
</dbReference>
<dbReference type="PRINTS" id="PR01407">
    <property type="entry name" value="BUTYPHLNCDUF"/>
</dbReference>
<evidence type="ECO:0000313" key="16">
    <source>
        <dbReference type="Proteomes" id="UP000752171"/>
    </source>
</evidence>
<dbReference type="GO" id="GO:0009897">
    <property type="term" value="C:external side of plasma membrane"/>
    <property type="evidence" value="ECO:0007669"/>
    <property type="project" value="TreeGrafter"/>
</dbReference>
<evidence type="ECO:0000256" key="5">
    <source>
        <dbReference type="ARBA" id="ARBA00022989"/>
    </source>
</evidence>
<feature type="domain" description="Ig-like" evidence="14">
    <location>
        <begin position="155"/>
        <end position="226"/>
    </location>
</feature>
<protein>
    <submittedName>
        <fullName evidence="15">Butyrophilin subfamily 2 member A2-like</fullName>
    </submittedName>
</protein>
<feature type="chain" id="PRO_5035797830" evidence="12">
    <location>
        <begin position="24"/>
        <end position="563"/>
    </location>
</feature>
<dbReference type="Gene3D" id="2.60.120.920">
    <property type="match status" value="1"/>
</dbReference>
<name>A0A8T2KS68_ASTMX</name>
<evidence type="ECO:0000256" key="11">
    <source>
        <dbReference type="SAM" id="Phobius"/>
    </source>
</evidence>
<dbReference type="SMART" id="SM00406">
    <property type="entry name" value="IGv"/>
    <property type="match status" value="1"/>
</dbReference>
<dbReference type="InterPro" id="IPR003599">
    <property type="entry name" value="Ig_sub"/>
</dbReference>
<evidence type="ECO:0000256" key="3">
    <source>
        <dbReference type="ARBA" id="ARBA00022692"/>
    </source>
</evidence>
<dbReference type="Gene3D" id="2.60.40.10">
    <property type="entry name" value="Immunoglobulins"/>
    <property type="match status" value="2"/>
</dbReference>
<dbReference type="SUPFAM" id="SSF48726">
    <property type="entry name" value="Immunoglobulin"/>
    <property type="match status" value="2"/>
</dbReference>
<keyword evidence="5 11" id="KW-1133">Transmembrane helix</keyword>
<dbReference type="GO" id="GO:0005102">
    <property type="term" value="F:signaling receptor binding"/>
    <property type="evidence" value="ECO:0007669"/>
    <property type="project" value="TreeGrafter"/>
</dbReference>
<sequence>SYFLSAGVLLLLMIVDLFGCSNADYFTLKDHSGRLPGFSKMGSSVVLPCELSPALNTKTYEVRWHRPNEWDNPILLYEEQKVQENAGDPQYRGRVSLVGDLLKGNVSLKLENLTVADRGEYMCYVKSSKWYESASVFLNITAVGSPPVLSFAEVGDQLNVTCASDRWSPIPTLIWRDERGIQLKNSVFKPKTDSEGLVSVRSWLMFSPSDSEWISCSVGLSDQEMREGRVMPIKSAPATEQGLGLSSGWKVFGITFLVLSLLVFTVMTLLIIPKTRDYIFSKVWEITAAVNIGTRSSKDNKPSSNAAVTPSTIPVSTVKGSPTTTDRDTQTPVSEKVDKETNTEKEIPGKSEHTLDSTVAIRPGASTSSLEVGRKKSRVTCESDFHDKKIFNHVLCEERIHSGRYYWEITALTEPYPSNKLKKNYECPSSWYVGVTNETAEKKSRVPLTPQNGYWVFQYDKERGFHVYDPTLTSVLMRDRFSKLGVFLDCERNTLSFYDCDKKAHLYTFYNVYSKQPLIPVLSPGDKEKHTLGICQENCVNCSELYQQPDGKSLQHNPSLEKL</sequence>
<evidence type="ECO:0000259" key="13">
    <source>
        <dbReference type="PROSITE" id="PS50188"/>
    </source>
</evidence>
<comment type="similarity">
    <text evidence="2">Belongs to the immunoglobulin superfamily. BTN/MOG family.</text>
</comment>
<evidence type="ECO:0000256" key="1">
    <source>
        <dbReference type="ARBA" id="ARBA00004479"/>
    </source>
</evidence>
<evidence type="ECO:0000256" key="9">
    <source>
        <dbReference type="ARBA" id="ARBA00023319"/>
    </source>
</evidence>
<keyword evidence="8" id="KW-0325">Glycoprotein</keyword>
<dbReference type="InterPro" id="IPR050504">
    <property type="entry name" value="IgSF_BTN/MOG"/>
</dbReference>
<feature type="region of interest" description="Disordered" evidence="10">
    <location>
        <begin position="294"/>
        <end position="348"/>
    </location>
</feature>
<dbReference type="PROSITE" id="PS50188">
    <property type="entry name" value="B302_SPRY"/>
    <property type="match status" value="1"/>
</dbReference>
<reference evidence="15 16" key="1">
    <citation type="submission" date="2021-07" db="EMBL/GenBank/DDBJ databases">
        <authorList>
            <person name="Imarazene B."/>
            <person name="Zahm M."/>
            <person name="Klopp C."/>
            <person name="Cabau C."/>
            <person name="Beille S."/>
            <person name="Jouanno E."/>
            <person name="Castinel A."/>
            <person name="Lluch J."/>
            <person name="Gil L."/>
            <person name="Kuchtly C."/>
            <person name="Lopez Roques C."/>
            <person name="Donnadieu C."/>
            <person name="Parrinello H."/>
            <person name="Journot L."/>
            <person name="Du K."/>
            <person name="Schartl M."/>
            <person name="Retaux S."/>
            <person name="Guiguen Y."/>
        </authorList>
    </citation>
    <scope>NUCLEOTIDE SEQUENCE [LARGE SCALE GENOMIC DNA]</scope>
    <source>
        <strain evidence="15">Pach_M1</strain>
        <tissue evidence="15">Testis</tissue>
    </source>
</reference>
<evidence type="ECO:0000259" key="14">
    <source>
        <dbReference type="PROSITE" id="PS50835"/>
    </source>
</evidence>
<comment type="subcellular location">
    <subcellularLocation>
        <location evidence="1">Membrane</location>
        <topology evidence="1">Single-pass type I membrane protein</topology>
    </subcellularLocation>
</comment>
<comment type="caution">
    <text evidence="15">The sequence shown here is derived from an EMBL/GenBank/DDBJ whole genome shotgun (WGS) entry which is preliminary data.</text>
</comment>
<evidence type="ECO:0000313" key="15">
    <source>
        <dbReference type="EMBL" id="KAG9259661.1"/>
    </source>
</evidence>
<dbReference type="InterPro" id="IPR003879">
    <property type="entry name" value="Butyrophylin_SPRY"/>
</dbReference>
<dbReference type="AlphaFoldDB" id="A0A8T2KS68"/>
<evidence type="ECO:0000256" key="8">
    <source>
        <dbReference type="ARBA" id="ARBA00023180"/>
    </source>
</evidence>
<dbReference type="SMART" id="SM00409">
    <property type="entry name" value="IG"/>
    <property type="match status" value="1"/>
</dbReference>